<protein>
    <recommendedName>
        <fullName evidence="4">Adenosine deaminase domain-containing protein</fullName>
    </recommendedName>
</protein>
<dbReference type="PANTHER" id="PTHR11409">
    <property type="entry name" value="ADENOSINE DEAMINASE"/>
    <property type="match status" value="1"/>
</dbReference>
<dbReference type="PANTHER" id="PTHR11409:SF39">
    <property type="entry name" value="ADENOSINE DEAMINASE 2"/>
    <property type="match status" value="1"/>
</dbReference>
<dbReference type="GO" id="GO:0006154">
    <property type="term" value="P:adenosine catabolic process"/>
    <property type="evidence" value="ECO:0007669"/>
    <property type="project" value="TreeGrafter"/>
</dbReference>
<dbReference type="Pfam" id="PF00962">
    <property type="entry name" value="A_deaminase"/>
    <property type="match status" value="1"/>
</dbReference>
<dbReference type="Proteomes" id="UP000283269">
    <property type="component" value="Unassembled WGS sequence"/>
</dbReference>
<evidence type="ECO:0000259" key="4">
    <source>
        <dbReference type="Pfam" id="PF00962"/>
    </source>
</evidence>
<keyword evidence="6" id="KW-1185">Reference proteome</keyword>
<dbReference type="InterPro" id="IPR006330">
    <property type="entry name" value="Ado/ade_deaminase"/>
</dbReference>
<dbReference type="SUPFAM" id="SSF51556">
    <property type="entry name" value="Metallo-dependent hydrolases"/>
    <property type="match status" value="1"/>
</dbReference>
<dbReference type="InParanoid" id="A0A409VPD8"/>
<comment type="cofactor">
    <cofactor evidence="1">
        <name>Zn(2+)</name>
        <dbReference type="ChEBI" id="CHEBI:29105"/>
    </cofactor>
</comment>
<dbReference type="InterPro" id="IPR001365">
    <property type="entry name" value="A_deaminase_dom"/>
</dbReference>
<evidence type="ECO:0000313" key="6">
    <source>
        <dbReference type="Proteomes" id="UP000283269"/>
    </source>
</evidence>
<keyword evidence="3" id="KW-0378">Hydrolase</keyword>
<evidence type="ECO:0000256" key="1">
    <source>
        <dbReference type="ARBA" id="ARBA00001947"/>
    </source>
</evidence>
<dbReference type="STRING" id="93625.A0A409VPD8"/>
<name>A0A409VPD8_PSICY</name>
<dbReference type="OrthoDB" id="7202371at2759"/>
<evidence type="ECO:0000256" key="2">
    <source>
        <dbReference type="ARBA" id="ARBA00022723"/>
    </source>
</evidence>
<dbReference type="GO" id="GO:0004000">
    <property type="term" value="F:adenosine deaminase activity"/>
    <property type="evidence" value="ECO:0007669"/>
    <property type="project" value="TreeGrafter"/>
</dbReference>
<accession>A0A409VPD8</accession>
<dbReference type="InterPro" id="IPR032466">
    <property type="entry name" value="Metal_Hydrolase"/>
</dbReference>
<keyword evidence="2" id="KW-0479">Metal-binding</keyword>
<dbReference type="GO" id="GO:0046103">
    <property type="term" value="P:inosine biosynthetic process"/>
    <property type="evidence" value="ECO:0007669"/>
    <property type="project" value="TreeGrafter"/>
</dbReference>
<evidence type="ECO:0000256" key="3">
    <source>
        <dbReference type="ARBA" id="ARBA00022801"/>
    </source>
</evidence>
<comment type="caution">
    <text evidence="5">The sequence shown here is derived from an EMBL/GenBank/DDBJ whole genome shotgun (WGS) entry which is preliminary data.</text>
</comment>
<dbReference type="Gene3D" id="3.20.20.140">
    <property type="entry name" value="Metal-dependent hydrolases"/>
    <property type="match status" value="1"/>
</dbReference>
<dbReference type="EMBL" id="NHYD01003963">
    <property type="protein sequence ID" value="PPQ68145.1"/>
    <property type="molecule type" value="Genomic_DNA"/>
</dbReference>
<dbReference type="AlphaFoldDB" id="A0A409VPD8"/>
<gene>
    <name evidence="5" type="ORF">CVT25_014071</name>
</gene>
<evidence type="ECO:0000313" key="5">
    <source>
        <dbReference type="EMBL" id="PPQ68145.1"/>
    </source>
</evidence>
<proteinExistence type="predicted"/>
<dbReference type="GO" id="GO:0046872">
    <property type="term" value="F:metal ion binding"/>
    <property type="evidence" value="ECO:0007669"/>
    <property type="project" value="UniProtKB-KW"/>
</dbReference>
<reference evidence="5 6" key="1">
    <citation type="journal article" date="2018" name="Evol. Lett.">
        <title>Horizontal gene cluster transfer increased hallucinogenic mushroom diversity.</title>
        <authorList>
            <person name="Reynolds H.T."/>
            <person name="Vijayakumar V."/>
            <person name="Gluck-Thaler E."/>
            <person name="Korotkin H.B."/>
            <person name="Matheny P.B."/>
            <person name="Slot J.C."/>
        </authorList>
    </citation>
    <scope>NUCLEOTIDE SEQUENCE [LARGE SCALE GENOMIC DNA]</scope>
    <source>
        <strain evidence="5 6">2631</strain>
    </source>
</reference>
<sequence length="500" mass="56711">MTSLADYQAQRISLIDADLSLRREYLTLHLRSDKEVEADKIVRDIRALEAETIWKADYPSIPHPFPGMEFLTGKSIIMKTKMPKGALLHAHLDATVDVDFMLELAKKQPGMHVRVRHPLSKSNLATNLPEFRMLPQEQLSSVNSLTDLSYPLGSWIPLENARSFFSSELGGAEGFDKWCIGSMSINPSEAYGTYNTLEKIWKKFGSVFQTSTNLFHVEPIFTEYVRQFFRSMIADGISYVEARINFTAKLMCGADGQNNVPHRVWLQVFEKVMNEVKDEMMQQGRGGEFLGARVRIFLFRFLAGLTGFDLVGPENTMQPLIYYAEQLLRFQERQKEESVDIPFIFHAGETTGDGTEADINLYDAILLGTKRIGHGYSLHRHPKLVETCRQKGLTGFDRNEILRLASSMPMHPLPALLNNGVPVALCSDDPAIFGSMGLTYDFFQVFIASEITGLSTLGALARDSIEFSTLEKEEKERALAAFERRWNEFIEYILVEYGRK</sequence>
<organism evidence="5 6">
    <name type="scientific">Psilocybe cyanescens</name>
    <dbReference type="NCBI Taxonomy" id="93625"/>
    <lineage>
        <taxon>Eukaryota</taxon>
        <taxon>Fungi</taxon>
        <taxon>Dikarya</taxon>
        <taxon>Basidiomycota</taxon>
        <taxon>Agaricomycotina</taxon>
        <taxon>Agaricomycetes</taxon>
        <taxon>Agaricomycetidae</taxon>
        <taxon>Agaricales</taxon>
        <taxon>Agaricineae</taxon>
        <taxon>Strophariaceae</taxon>
        <taxon>Psilocybe</taxon>
    </lineage>
</organism>
<feature type="domain" description="Adenosine deaminase" evidence="4">
    <location>
        <begin position="198"/>
        <end position="478"/>
    </location>
</feature>